<dbReference type="InterPro" id="IPR036380">
    <property type="entry name" value="Isochorismatase-like_sf"/>
</dbReference>
<comment type="pathway">
    <text evidence="1">Siderophore biosynthesis.</text>
</comment>
<dbReference type="PANTHER" id="PTHR43540">
    <property type="entry name" value="PEROXYUREIDOACRYLATE/UREIDOACRYLATE AMIDOHYDROLASE-RELATED"/>
    <property type="match status" value="1"/>
</dbReference>
<sequence>MSIPRIATYPMPAPADFPANRVDWRPDPARAALLIHDMQQHFLDFYDRAAEPLPALLANIARLRDASDAAGLPVFYTAQPGVQPAGDRALLNEFWGPGLTARPERAAIEPALAPRAGHVVIDKWRYSAFTRSDLAERLRAAGRDQLIVCGVYAHIGCLVTAADGFMRDLRVFAVGDALADFSAAEHATALGWIAGRCGMVAGTDAVCAALGAPAAGVTIEPPPVTPLPASLDALRAEVAALLDLPSDELGADDNLLDAGLDSIRLMALVERWRAAGAAGLEFVHLAAAPTLARWLDRLGAPLGEAA</sequence>
<organism evidence="7 8">
    <name type="scientific">Derxia gummosa DSM 723</name>
    <dbReference type="NCBI Taxonomy" id="1121388"/>
    <lineage>
        <taxon>Bacteria</taxon>
        <taxon>Pseudomonadati</taxon>
        <taxon>Pseudomonadota</taxon>
        <taxon>Betaproteobacteria</taxon>
        <taxon>Burkholderiales</taxon>
        <taxon>Alcaligenaceae</taxon>
        <taxon>Derxia</taxon>
    </lineage>
</organism>
<evidence type="ECO:0000256" key="1">
    <source>
        <dbReference type="ARBA" id="ARBA00004924"/>
    </source>
</evidence>
<dbReference type="InterPro" id="IPR050272">
    <property type="entry name" value="Isochorismatase-like_hydrls"/>
</dbReference>
<evidence type="ECO:0000256" key="3">
    <source>
        <dbReference type="ARBA" id="ARBA00022801"/>
    </source>
</evidence>
<dbReference type="InterPro" id="IPR016291">
    <property type="entry name" value="Isochorismatase"/>
</dbReference>
<evidence type="ECO:0000256" key="4">
    <source>
        <dbReference type="ARBA" id="ARBA00048590"/>
    </source>
</evidence>
<evidence type="ECO:0000259" key="6">
    <source>
        <dbReference type="PROSITE" id="PS50075"/>
    </source>
</evidence>
<dbReference type="Pfam" id="PF00550">
    <property type="entry name" value="PP-binding"/>
    <property type="match status" value="1"/>
</dbReference>
<dbReference type="PRINTS" id="PR01398">
    <property type="entry name" value="ISCHRISMTASE"/>
</dbReference>
<dbReference type="InterPro" id="IPR009081">
    <property type="entry name" value="PP-bd_ACP"/>
</dbReference>
<evidence type="ECO:0000313" key="8">
    <source>
        <dbReference type="RefSeq" id="WP_028311813.1"/>
    </source>
</evidence>
<dbReference type="Gene3D" id="1.10.1200.10">
    <property type="entry name" value="ACP-like"/>
    <property type="match status" value="1"/>
</dbReference>
<dbReference type="AlphaFoldDB" id="A0A8B6X4R7"/>
<proteinExistence type="predicted"/>
<dbReference type="Gene3D" id="3.40.50.850">
    <property type="entry name" value="Isochorismatase-like"/>
    <property type="match status" value="1"/>
</dbReference>
<evidence type="ECO:0000256" key="5">
    <source>
        <dbReference type="PIRSR" id="PIRSR001111-50"/>
    </source>
</evidence>
<keyword evidence="5" id="KW-0596">Phosphopantetheine</keyword>
<dbReference type="SUPFAM" id="SSF47336">
    <property type="entry name" value="ACP-like"/>
    <property type="match status" value="1"/>
</dbReference>
<dbReference type="Pfam" id="PF00857">
    <property type="entry name" value="Isochorismatase"/>
    <property type="match status" value="1"/>
</dbReference>
<keyword evidence="5" id="KW-0597">Phosphoprotein</keyword>
<comment type="cofactor">
    <cofactor evidence="5">
        <name>pantetheine 4'-phosphate</name>
        <dbReference type="ChEBI" id="CHEBI:47942"/>
    </cofactor>
    <text evidence="5">Binds 1 phosphopantetheine covalently.</text>
</comment>
<dbReference type="RefSeq" id="WP_028311813.1">
    <property type="nucleotide sequence ID" value="NZ_AXWS01000013.1"/>
</dbReference>
<dbReference type="Proteomes" id="UP000675920">
    <property type="component" value="Unplaced"/>
</dbReference>
<dbReference type="PIRSF" id="PIRSF001111">
    <property type="entry name" value="Isochorismatase"/>
    <property type="match status" value="1"/>
</dbReference>
<reference evidence="8" key="2">
    <citation type="submission" date="2025-08" db="UniProtKB">
        <authorList>
            <consortium name="RefSeq"/>
        </authorList>
    </citation>
    <scope>IDENTIFICATION</scope>
</reference>
<dbReference type="InterPro" id="IPR000868">
    <property type="entry name" value="Isochorismatase-like_dom"/>
</dbReference>
<keyword evidence="7" id="KW-1185">Reference proteome</keyword>
<dbReference type="InterPro" id="IPR036736">
    <property type="entry name" value="ACP-like_sf"/>
</dbReference>
<feature type="domain" description="Carrier" evidence="6">
    <location>
        <begin position="225"/>
        <end position="302"/>
    </location>
</feature>
<evidence type="ECO:0000313" key="7">
    <source>
        <dbReference type="Proteomes" id="UP000675920"/>
    </source>
</evidence>
<dbReference type="PANTHER" id="PTHR43540:SF3">
    <property type="entry name" value="ENTEROBACTIN SYNTHASE COMPONENT B"/>
    <property type="match status" value="1"/>
</dbReference>
<keyword evidence="3" id="KW-0378">Hydrolase</keyword>
<dbReference type="PROSITE" id="PS50075">
    <property type="entry name" value="CARRIER"/>
    <property type="match status" value="1"/>
</dbReference>
<dbReference type="SUPFAM" id="SSF52499">
    <property type="entry name" value="Isochorismatase-like hydrolases"/>
    <property type="match status" value="1"/>
</dbReference>
<evidence type="ECO:0000256" key="2">
    <source>
        <dbReference type="ARBA" id="ARBA00012100"/>
    </source>
</evidence>
<reference evidence="8" key="1">
    <citation type="journal article" date="1992" name="J. Mol. Biol.">
        <title>Crystal structure analysis, refinement and enzymatic reaction mechanism of N-carbamoylsarcosine amidohydrolase from Arthrobacter sp. at 2.0-A resolution.</title>
        <authorList>
            <person name="Romao M.J."/>
            <person name="Turk D."/>
            <person name="Gomis-Ruth F.X."/>
            <person name="Huber R."/>
            <person name="Schumacher G."/>
            <person name="Mollering H."/>
            <person name="Russmann L."/>
        </authorList>
    </citation>
    <scope>NUCLEOTIDE SEQUENCE</scope>
</reference>
<comment type="catalytic activity">
    <reaction evidence="4">
        <text>isochorismate + H2O = (2S,3S)-2,3-dihydroxy-2,3-dihydrobenzoate + pyruvate</text>
        <dbReference type="Rhea" id="RHEA:11112"/>
        <dbReference type="ChEBI" id="CHEBI:15361"/>
        <dbReference type="ChEBI" id="CHEBI:15377"/>
        <dbReference type="ChEBI" id="CHEBI:29780"/>
        <dbReference type="ChEBI" id="CHEBI:58764"/>
        <dbReference type="EC" id="3.3.2.1"/>
    </reaction>
</comment>
<dbReference type="GO" id="GO:0008908">
    <property type="term" value="F:isochorismatase activity"/>
    <property type="evidence" value="ECO:0007669"/>
    <property type="project" value="UniProtKB-EC"/>
</dbReference>
<dbReference type="EC" id="3.3.2.1" evidence="2"/>
<feature type="modified residue" description="O-(pantetheine 4'-phosphoryl)serine" evidence="5">
    <location>
        <position position="262"/>
    </location>
</feature>
<name>A0A8B6X4R7_9BURK</name>
<protein>
    <recommendedName>
        <fullName evidence="2">isochorismatase</fullName>
        <ecNumber evidence="2">3.3.2.1</ecNumber>
    </recommendedName>
</protein>
<accession>A0A8B6X4R7</accession>